<gene>
    <name evidence="16" type="ORF">AVDCRST_MAG38-20</name>
</gene>
<dbReference type="InterPro" id="IPR035937">
    <property type="entry name" value="FPG_N"/>
</dbReference>
<dbReference type="SMART" id="SM00898">
    <property type="entry name" value="Fapy_DNA_glyco"/>
    <property type="match status" value="1"/>
</dbReference>
<evidence type="ECO:0000259" key="14">
    <source>
        <dbReference type="PROSITE" id="PS51066"/>
    </source>
</evidence>
<evidence type="ECO:0000256" key="7">
    <source>
        <dbReference type="ARBA" id="ARBA00022833"/>
    </source>
</evidence>
<dbReference type="Pfam" id="PF06831">
    <property type="entry name" value="H2TH"/>
    <property type="match status" value="1"/>
</dbReference>
<evidence type="ECO:0000256" key="3">
    <source>
        <dbReference type="ARBA" id="ARBA00022723"/>
    </source>
</evidence>
<keyword evidence="5 13" id="KW-0863">Zinc-finger</keyword>
<feature type="domain" description="FPG-type" evidence="14">
    <location>
        <begin position="222"/>
        <end position="260"/>
    </location>
</feature>
<keyword evidence="10" id="KW-0456">Lyase</keyword>
<dbReference type="Gene3D" id="3.20.190.10">
    <property type="entry name" value="MutM-like, N-terminal"/>
    <property type="match status" value="1"/>
</dbReference>
<protein>
    <recommendedName>
        <fullName evidence="2">DNA-(apurinic or apyrimidinic site) lyase</fullName>
        <ecNumber evidence="2">4.2.99.18</ecNumber>
    </recommendedName>
</protein>
<reference evidence="16" key="1">
    <citation type="submission" date="2020-02" db="EMBL/GenBank/DDBJ databases">
        <authorList>
            <person name="Meier V. D."/>
        </authorList>
    </citation>
    <scope>NUCLEOTIDE SEQUENCE</scope>
    <source>
        <strain evidence="16">AVDCRST_MAG38</strain>
    </source>
</reference>
<dbReference type="EC" id="4.2.99.18" evidence="2"/>
<dbReference type="Pfam" id="PF01149">
    <property type="entry name" value="Fapy_DNA_glyco"/>
    <property type="match status" value="1"/>
</dbReference>
<evidence type="ECO:0000256" key="11">
    <source>
        <dbReference type="ARBA" id="ARBA00023268"/>
    </source>
</evidence>
<dbReference type="PANTHER" id="PTHR42697">
    <property type="entry name" value="ENDONUCLEASE 8"/>
    <property type="match status" value="1"/>
</dbReference>
<keyword evidence="7" id="KW-0862">Zinc</keyword>
<dbReference type="InterPro" id="IPR015886">
    <property type="entry name" value="H2TH_FPG"/>
</dbReference>
<keyword evidence="3" id="KW-0479">Metal-binding</keyword>
<keyword evidence="6 16" id="KW-0378">Hydrolase</keyword>
<evidence type="ECO:0000256" key="5">
    <source>
        <dbReference type="ARBA" id="ARBA00022771"/>
    </source>
</evidence>
<evidence type="ECO:0000256" key="8">
    <source>
        <dbReference type="ARBA" id="ARBA00023125"/>
    </source>
</evidence>
<dbReference type="EMBL" id="CADCVJ010000001">
    <property type="protein sequence ID" value="CAA9460717.1"/>
    <property type="molecule type" value="Genomic_DNA"/>
</dbReference>
<dbReference type="InterPro" id="IPR012319">
    <property type="entry name" value="FPG_cat"/>
</dbReference>
<organism evidence="16">
    <name type="scientific">uncultured Solirubrobacteraceae bacterium</name>
    <dbReference type="NCBI Taxonomy" id="1162706"/>
    <lineage>
        <taxon>Bacteria</taxon>
        <taxon>Bacillati</taxon>
        <taxon>Actinomycetota</taxon>
        <taxon>Thermoleophilia</taxon>
        <taxon>Solirubrobacterales</taxon>
        <taxon>Solirubrobacteraceae</taxon>
        <taxon>environmental samples</taxon>
    </lineage>
</organism>
<evidence type="ECO:0000256" key="4">
    <source>
        <dbReference type="ARBA" id="ARBA00022763"/>
    </source>
</evidence>
<dbReference type="CDD" id="cd08971">
    <property type="entry name" value="AcNei2_N"/>
    <property type="match status" value="1"/>
</dbReference>
<dbReference type="Gene3D" id="1.10.8.50">
    <property type="match status" value="1"/>
</dbReference>
<evidence type="ECO:0000256" key="6">
    <source>
        <dbReference type="ARBA" id="ARBA00022801"/>
    </source>
</evidence>
<evidence type="ECO:0000256" key="2">
    <source>
        <dbReference type="ARBA" id="ARBA00012720"/>
    </source>
</evidence>
<comment type="similarity">
    <text evidence="1">Belongs to the FPG family.</text>
</comment>
<keyword evidence="11" id="KW-0511">Multifunctional enzyme</keyword>
<evidence type="ECO:0000259" key="15">
    <source>
        <dbReference type="PROSITE" id="PS51068"/>
    </source>
</evidence>
<dbReference type="GO" id="GO:0000703">
    <property type="term" value="F:oxidized pyrimidine nucleobase lesion DNA N-glycosylase activity"/>
    <property type="evidence" value="ECO:0007669"/>
    <property type="project" value="TreeGrafter"/>
</dbReference>
<dbReference type="AlphaFoldDB" id="A0A6J4R8V7"/>
<dbReference type="SUPFAM" id="SSF46946">
    <property type="entry name" value="S13-like H2TH domain"/>
    <property type="match status" value="1"/>
</dbReference>
<dbReference type="SUPFAM" id="SSF57716">
    <property type="entry name" value="Glucocorticoid receptor-like (DNA-binding domain)"/>
    <property type="match status" value="1"/>
</dbReference>
<dbReference type="PROSITE" id="PS51066">
    <property type="entry name" value="ZF_FPG_2"/>
    <property type="match status" value="1"/>
</dbReference>
<dbReference type="InterPro" id="IPR044090">
    <property type="entry name" value="Nei2_N"/>
</dbReference>
<dbReference type="PANTHER" id="PTHR42697:SF1">
    <property type="entry name" value="ENDONUCLEASE 8"/>
    <property type="match status" value="1"/>
</dbReference>
<sequence>MPEGDTIHYAANRIRPVLAGHVPDELATPHPRFGRDRWPQKLEGRAVTSVDAHGKHLFLRFEGGLTIHSHLRMTGSWRVVDQGQRWPRSPRAAWLVLRRAGREVLQFNGPVLELLTESRTRLDRRIAGLGPDILADEFDEQRFLRRLREDDPTRPIGDALLDQRTIAGIGNLWKVEGCFEAGIDPWRPTGKVSDEEATAIVQACRPRMQRSALDGNQSRFKRIYGRSGMPCPRCGSASRIRVRGQWDDNRPTFWCPGCQH</sequence>
<dbReference type="PROSITE" id="PS51068">
    <property type="entry name" value="FPG_CAT"/>
    <property type="match status" value="1"/>
</dbReference>
<feature type="domain" description="Formamidopyrimidine-DNA glycosylase catalytic" evidence="15">
    <location>
        <begin position="2"/>
        <end position="101"/>
    </location>
</feature>
<evidence type="ECO:0000256" key="13">
    <source>
        <dbReference type="PROSITE-ProRule" id="PRU00391"/>
    </source>
</evidence>
<evidence type="ECO:0000256" key="10">
    <source>
        <dbReference type="ARBA" id="ARBA00023239"/>
    </source>
</evidence>
<accession>A0A6J4R8V7</accession>
<keyword evidence="12 16" id="KW-0326">Glycosidase</keyword>
<keyword evidence="8" id="KW-0238">DNA-binding</keyword>
<evidence type="ECO:0000313" key="16">
    <source>
        <dbReference type="EMBL" id="CAA9460717.1"/>
    </source>
</evidence>
<name>A0A6J4R8V7_9ACTN</name>
<dbReference type="InterPro" id="IPR000214">
    <property type="entry name" value="Znf_DNA_glyclase/AP_lyase"/>
</dbReference>
<evidence type="ECO:0000256" key="1">
    <source>
        <dbReference type="ARBA" id="ARBA00009409"/>
    </source>
</evidence>
<dbReference type="SMART" id="SM01232">
    <property type="entry name" value="H2TH"/>
    <property type="match status" value="1"/>
</dbReference>
<dbReference type="GO" id="GO:0003684">
    <property type="term" value="F:damaged DNA binding"/>
    <property type="evidence" value="ECO:0007669"/>
    <property type="project" value="InterPro"/>
</dbReference>
<keyword evidence="9" id="KW-0234">DNA repair</keyword>
<dbReference type="InterPro" id="IPR010979">
    <property type="entry name" value="Ribosomal_uS13-like_H2TH"/>
</dbReference>
<dbReference type="GO" id="GO:0140078">
    <property type="term" value="F:class I DNA-(apurinic or apyrimidinic site) endonuclease activity"/>
    <property type="evidence" value="ECO:0007669"/>
    <property type="project" value="UniProtKB-EC"/>
</dbReference>
<keyword evidence="4" id="KW-0227">DNA damage</keyword>
<dbReference type="GO" id="GO:0008270">
    <property type="term" value="F:zinc ion binding"/>
    <property type="evidence" value="ECO:0007669"/>
    <property type="project" value="UniProtKB-KW"/>
</dbReference>
<evidence type="ECO:0000256" key="9">
    <source>
        <dbReference type="ARBA" id="ARBA00023204"/>
    </source>
</evidence>
<evidence type="ECO:0000256" key="12">
    <source>
        <dbReference type="ARBA" id="ARBA00023295"/>
    </source>
</evidence>
<proteinExistence type="inferred from homology"/>
<dbReference type="SUPFAM" id="SSF81624">
    <property type="entry name" value="N-terminal domain of MutM-like DNA repair proteins"/>
    <property type="match status" value="1"/>
</dbReference>
<dbReference type="GO" id="GO:0006284">
    <property type="term" value="P:base-excision repair"/>
    <property type="evidence" value="ECO:0007669"/>
    <property type="project" value="InterPro"/>
</dbReference>